<reference evidence="1" key="1">
    <citation type="submission" date="2021-05" db="EMBL/GenBank/DDBJ databases">
        <authorList>
            <person name="Pan Q."/>
            <person name="Jouanno E."/>
            <person name="Zahm M."/>
            <person name="Klopp C."/>
            <person name="Cabau C."/>
            <person name="Louis A."/>
            <person name="Berthelot C."/>
            <person name="Parey E."/>
            <person name="Roest Crollius H."/>
            <person name="Montfort J."/>
            <person name="Robinson-Rechavi M."/>
            <person name="Bouchez O."/>
            <person name="Lampietro C."/>
            <person name="Lopez Roques C."/>
            <person name="Donnadieu C."/>
            <person name="Postlethwait J."/>
            <person name="Bobe J."/>
            <person name="Dillon D."/>
            <person name="Chandos A."/>
            <person name="von Hippel F."/>
            <person name="Guiguen Y."/>
        </authorList>
    </citation>
    <scope>NUCLEOTIDE SEQUENCE</scope>
    <source>
        <strain evidence="1">YG-Jan2019</strain>
    </source>
</reference>
<keyword evidence="2" id="KW-1185">Reference proteome</keyword>
<evidence type="ECO:0000313" key="1">
    <source>
        <dbReference type="EMBL" id="KAJ8013625.1"/>
    </source>
</evidence>
<accession>A0ACC2HD42</accession>
<dbReference type="EMBL" id="CM055730">
    <property type="protein sequence ID" value="KAJ8013625.1"/>
    <property type="molecule type" value="Genomic_DNA"/>
</dbReference>
<evidence type="ECO:0000313" key="2">
    <source>
        <dbReference type="Proteomes" id="UP001157502"/>
    </source>
</evidence>
<sequence length="447" mass="50302">MTLELPFQRIPVIGERFWTMSLLFSMQALRALVMCLDFSVIKTYQGNTEKDAWDVRGRVTTKGTKQLAFRKGAAVFIVNERPNSPNFGIDGTSTISSTDSTCLYDVLPQYAVDTACNVCFEVEDVERAFRFLGKQGCVFLVPPTEVCDDKGLVTYSVVKSIVGNVHHTLIDKTKYDGCFLPGFQEVGNLMNDGIPTDKNTESCPISHFDHITYACPRLFTPKVVSWYERNFGFHRFFIESNEDVDEGYVVNQDGIGLRLTAMEYLKASETGTHLMFSDKKEPDCKFVIAESLPEHGSNQIETFLEQHRGPGIQHVGLYTEDIVSSAQTMAQAGVHFFCPPPAYYTGVAKQKEIEGAGHEPQVLSRNGILLDTDLRQTDLTCQATDTQSKRYLLQVFTKPIFREDTFFLELIERRGASGFGEGNIRALWKSVQVYMETERVVTQAENP</sequence>
<gene>
    <name evidence="1" type="ORF">DPEC_G00031760</name>
</gene>
<name>A0ACC2HD42_DALPE</name>
<proteinExistence type="predicted"/>
<comment type="caution">
    <text evidence="1">The sequence shown here is derived from an EMBL/GenBank/DDBJ whole genome shotgun (WGS) entry which is preliminary data.</text>
</comment>
<organism evidence="1 2">
    <name type="scientific">Dallia pectoralis</name>
    <name type="common">Alaska blackfish</name>
    <dbReference type="NCBI Taxonomy" id="75939"/>
    <lineage>
        <taxon>Eukaryota</taxon>
        <taxon>Metazoa</taxon>
        <taxon>Chordata</taxon>
        <taxon>Craniata</taxon>
        <taxon>Vertebrata</taxon>
        <taxon>Euteleostomi</taxon>
        <taxon>Actinopterygii</taxon>
        <taxon>Neopterygii</taxon>
        <taxon>Teleostei</taxon>
        <taxon>Protacanthopterygii</taxon>
        <taxon>Esociformes</taxon>
        <taxon>Umbridae</taxon>
        <taxon>Dallia</taxon>
    </lineage>
</organism>
<protein>
    <submittedName>
        <fullName evidence="1">Uncharacterized protein</fullName>
    </submittedName>
</protein>
<dbReference type="Proteomes" id="UP001157502">
    <property type="component" value="Chromosome 3"/>
</dbReference>